<dbReference type="PROSITE" id="PS50110">
    <property type="entry name" value="RESPONSE_REGULATORY"/>
    <property type="match status" value="1"/>
</dbReference>
<dbReference type="InterPro" id="IPR001789">
    <property type="entry name" value="Sig_transdc_resp-reg_receiver"/>
</dbReference>
<evidence type="ECO:0000256" key="3">
    <source>
        <dbReference type="ARBA" id="ARBA00012438"/>
    </source>
</evidence>
<keyword evidence="10" id="KW-1133">Transmembrane helix</keyword>
<evidence type="ECO:0000256" key="1">
    <source>
        <dbReference type="ARBA" id="ARBA00000085"/>
    </source>
</evidence>
<evidence type="ECO:0000256" key="10">
    <source>
        <dbReference type="ARBA" id="ARBA00022989"/>
    </source>
</evidence>
<name>A0ABP6PPW5_9ACTN</name>
<dbReference type="Gene3D" id="1.20.120.160">
    <property type="entry name" value="HPT domain"/>
    <property type="match status" value="1"/>
</dbReference>
<proteinExistence type="predicted"/>
<reference evidence="17" key="1">
    <citation type="journal article" date="2019" name="Int. J. Syst. Evol. Microbiol.">
        <title>The Global Catalogue of Microorganisms (GCM) 10K type strain sequencing project: providing services to taxonomists for standard genome sequencing and annotation.</title>
        <authorList>
            <consortium name="The Broad Institute Genomics Platform"/>
            <consortium name="The Broad Institute Genome Sequencing Center for Infectious Disease"/>
            <person name="Wu L."/>
            <person name="Ma J."/>
        </authorList>
    </citation>
    <scope>NUCLEOTIDE SEQUENCE [LARGE SCALE GENOMIC DNA]</scope>
    <source>
        <strain evidence="17">JCM 15614</strain>
    </source>
</reference>
<dbReference type="CDD" id="cd00082">
    <property type="entry name" value="HisKA"/>
    <property type="match status" value="1"/>
</dbReference>
<dbReference type="CDD" id="cd17546">
    <property type="entry name" value="REC_hyHK_CKI1_RcsC-like"/>
    <property type="match status" value="1"/>
</dbReference>
<keyword evidence="8" id="KW-0418">Kinase</keyword>
<dbReference type="Gene3D" id="3.40.50.2300">
    <property type="match status" value="1"/>
</dbReference>
<dbReference type="InterPro" id="IPR036097">
    <property type="entry name" value="HisK_dim/P_sf"/>
</dbReference>
<keyword evidence="9" id="KW-0067">ATP-binding</keyword>
<evidence type="ECO:0000313" key="17">
    <source>
        <dbReference type="Proteomes" id="UP001499924"/>
    </source>
</evidence>
<dbReference type="RefSeq" id="WP_344691440.1">
    <property type="nucleotide sequence ID" value="NZ_BAAAVV010000021.1"/>
</dbReference>
<dbReference type="SUPFAM" id="SSF55874">
    <property type="entry name" value="ATPase domain of HSP90 chaperone/DNA topoisomerase II/histidine kinase"/>
    <property type="match status" value="1"/>
</dbReference>
<dbReference type="InterPro" id="IPR003594">
    <property type="entry name" value="HATPase_dom"/>
</dbReference>
<feature type="modified residue" description="4-aspartylphosphate" evidence="13">
    <location>
        <position position="292"/>
    </location>
</feature>
<dbReference type="InterPro" id="IPR003661">
    <property type="entry name" value="HisK_dim/P_dom"/>
</dbReference>
<dbReference type="PANTHER" id="PTHR45339">
    <property type="entry name" value="HYBRID SIGNAL TRANSDUCTION HISTIDINE KINASE J"/>
    <property type="match status" value="1"/>
</dbReference>
<dbReference type="Pfam" id="PF00072">
    <property type="entry name" value="Response_reg"/>
    <property type="match status" value="1"/>
</dbReference>
<dbReference type="SMART" id="SM00387">
    <property type="entry name" value="HATPase_c"/>
    <property type="match status" value="1"/>
</dbReference>
<feature type="domain" description="Histidine kinase" evidence="14">
    <location>
        <begin position="12"/>
        <end position="215"/>
    </location>
</feature>
<evidence type="ECO:0000259" key="15">
    <source>
        <dbReference type="PROSITE" id="PS50110"/>
    </source>
</evidence>
<dbReference type="PROSITE" id="PS50109">
    <property type="entry name" value="HIS_KIN"/>
    <property type="match status" value="1"/>
</dbReference>
<evidence type="ECO:0000256" key="9">
    <source>
        <dbReference type="ARBA" id="ARBA00022840"/>
    </source>
</evidence>
<evidence type="ECO:0000259" key="14">
    <source>
        <dbReference type="PROSITE" id="PS50109"/>
    </source>
</evidence>
<comment type="catalytic activity">
    <reaction evidence="1">
        <text>ATP + protein L-histidine = ADP + protein N-phospho-L-histidine.</text>
        <dbReference type="EC" id="2.7.13.3"/>
    </reaction>
</comment>
<dbReference type="EC" id="2.7.13.3" evidence="3"/>
<keyword evidence="17" id="KW-1185">Reference proteome</keyword>
<comment type="subcellular location">
    <subcellularLocation>
        <location evidence="2">Cell membrane</location>
        <topology evidence="2">Multi-pass membrane protein</topology>
    </subcellularLocation>
</comment>
<keyword evidence="6" id="KW-0812">Transmembrane</keyword>
<dbReference type="PRINTS" id="PR00344">
    <property type="entry name" value="BCTRLSENSOR"/>
</dbReference>
<gene>
    <name evidence="16" type="ORF">GCM10010531_44130</name>
</gene>
<dbReference type="InterPro" id="IPR036641">
    <property type="entry name" value="HPT_dom_sf"/>
</dbReference>
<dbReference type="CDD" id="cd16936">
    <property type="entry name" value="HATPase_RsbW-like"/>
    <property type="match status" value="1"/>
</dbReference>
<feature type="domain" description="Response regulatory" evidence="15">
    <location>
        <begin position="239"/>
        <end position="361"/>
    </location>
</feature>
<accession>A0ABP6PPW5</accession>
<keyword evidence="12" id="KW-0472">Membrane</keyword>
<evidence type="ECO:0000313" key="16">
    <source>
        <dbReference type="EMBL" id="GAA3185087.1"/>
    </source>
</evidence>
<dbReference type="Proteomes" id="UP001499924">
    <property type="component" value="Unassembled WGS sequence"/>
</dbReference>
<evidence type="ECO:0000256" key="13">
    <source>
        <dbReference type="PROSITE-ProRule" id="PRU00169"/>
    </source>
</evidence>
<dbReference type="Pfam" id="PF02518">
    <property type="entry name" value="HATPase_c"/>
    <property type="match status" value="1"/>
</dbReference>
<dbReference type="InterPro" id="IPR011006">
    <property type="entry name" value="CheY-like_superfamily"/>
</dbReference>
<dbReference type="SMART" id="SM00388">
    <property type="entry name" value="HisKA"/>
    <property type="match status" value="1"/>
</dbReference>
<dbReference type="InterPro" id="IPR005467">
    <property type="entry name" value="His_kinase_dom"/>
</dbReference>
<evidence type="ECO:0000256" key="5">
    <source>
        <dbReference type="ARBA" id="ARBA00022553"/>
    </source>
</evidence>
<protein>
    <recommendedName>
        <fullName evidence="3">histidine kinase</fullName>
        <ecNumber evidence="3">2.7.13.3</ecNumber>
    </recommendedName>
</protein>
<evidence type="ECO:0000256" key="4">
    <source>
        <dbReference type="ARBA" id="ARBA00022475"/>
    </source>
</evidence>
<dbReference type="Gene3D" id="3.30.565.10">
    <property type="entry name" value="Histidine kinase-like ATPase, C-terminal domain"/>
    <property type="match status" value="1"/>
</dbReference>
<evidence type="ECO:0000256" key="11">
    <source>
        <dbReference type="ARBA" id="ARBA00023012"/>
    </source>
</evidence>
<dbReference type="Gene3D" id="1.10.287.130">
    <property type="match status" value="1"/>
</dbReference>
<keyword evidence="5 13" id="KW-0597">Phosphoprotein</keyword>
<dbReference type="PANTHER" id="PTHR45339:SF1">
    <property type="entry name" value="HYBRID SIGNAL TRANSDUCTION HISTIDINE KINASE J"/>
    <property type="match status" value="1"/>
</dbReference>
<evidence type="ECO:0000256" key="12">
    <source>
        <dbReference type="ARBA" id="ARBA00023136"/>
    </source>
</evidence>
<evidence type="ECO:0000256" key="2">
    <source>
        <dbReference type="ARBA" id="ARBA00004651"/>
    </source>
</evidence>
<dbReference type="InterPro" id="IPR004358">
    <property type="entry name" value="Sig_transdc_His_kin-like_C"/>
</dbReference>
<organism evidence="16 17">
    <name type="scientific">Blastococcus jejuensis</name>
    <dbReference type="NCBI Taxonomy" id="351224"/>
    <lineage>
        <taxon>Bacteria</taxon>
        <taxon>Bacillati</taxon>
        <taxon>Actinomycetota</taxon>
        <taxon>Actinomycetes</taxon>
        <taxon>Geodermatophilales</taxon>
        <taxon>Geodermatophilaceae</taxon>
        <taxon>Blastococcus</taxon>
    </lineage>
</organism>
<dbReference type="EMBL" id="BAAAVV010000021">
    <property type="protein sequence ID" value="GAA3185087.1"/>
    <property type="molecule type" value="Genomic_DNA"/>
</dbReference>
<dbReference type="InterPro" id="IPR036890">
    <property type="entry name" value="HATPase_C_sf"/>
</dbReference>
<keyword evidence="8" id="KW-0808">Transferase</keyword>
<sequence>MAPTFSRSLEQALSQAVRTPLHSLLGFLELLAMSDLDPDQWRLHRQLERSAEDLLTGSDRVLWLVRLLGEHYEPRPARVHLSAFAAEVAAASDGAVSAVVVPGAPPHLHTDLAALHQIVTELVANAVRHGSAPVVLAVSPSTDRSDTVRITVSDGGAGLLPAARRALAADVDGSSPGGGLGFQLVRRLADLLGGTVQVLPTNVGAHVCLTLPLSSGPGELRPVSTPATTRGAEPARSLRVLLVEDNATNRLLTERQLARLGHVLTSVASGEAGVRAALVDGGAEAFDVVLMDRHLPDLDGCEATRRIRAGVPDGRAYLPIIAVTADATPEAREACTEAGMDEVLTKPVDLARLAAALDRAAEMIDRPQGDAAPAGSAHPGDDARVRQPAALGTILRRTDGDVQAAAELISTYLGELPGRRLRIHASLRRGDARAVVAAAESLRTSSESLGATAVVGACAALATAAAVDDLPTAGQFLPNLMLRCEQFSEELADFVDAARIHAVMGDPDGGGPVLG</sequence>
<dbReference type="SMART" id="SM00448">
    <property type="entry name" value="REC"/>
    <property type="match status" value="1"/>
</dbReference>
<keyword evidence="4" id="KW-1003">Cell membrane</keyword>
<dbReference type="SUPFAM" id="SSF47226">
    <property type="entry name" value="Histidine-containing phosphotransfer domain, HPT domain"/>
    <property type="match status" value="1"/>
</dbReference>
<keyword evidence="11" id="KW-0902">Two-component regulatory system</keyword>
<keyword evidence="7" id="KW-0547">Nucleotide-binding</keyword>
<evidence type="ECO:0000256" key="6">
    <source>
        <dbReference type="ARBA" id="ARBA00022692"/>
    </source>
</evidence>
<evidence type="ECO:0000256" key="8">
    <source>
        <dbReference type="ARBA" id="ARBA00022777"/>
    </source>
</evidence>
<evidence type="ECO:0000256" key="7">
    <source>
        <dbReference type="ARBA" id="ARBA00022741"/>
    </source>
</evidence>
<comment type="caution">
    <text evidence="16">The sequence shown here is derived from an EMBL/GenBank/DDBJ whole genome shotgun (WGS) entry which is preliminary data.</text>
</comment>
<dbReference type="SUPFAM" id="SSF47384">
    <property type="entry name" value="Homodimeric domain of signal transducing histidine kinase"/>
    <property type="match status" value="1"/>
</dbReference>
<dbReference type="SUPFAM" id="SSF52172">
    <property type="entry name" value="CheY-like"/>
    <property type="match status" value="1"/>
</dbReference>